<dbReference type="EMBL" id="AEJF01000197">
    <property type="protein sequence ID" value="KLU21873.1"/>
    <property type="molecule type" value="Genomic_DNA"/>
</dbReference>
<accession>A0A0J1FQ41</accession>
<dbReference type="AlphaFoldDB" id="A0A0J1FQ41"/>
<keyword evidence="1" id="KW-1133">Transmembrane helix</keyword>
<keyword evidence="3" id="KW-1185">Reference proteome</keyword>
<reference evidence="2 3" key="1">
    <citation type="journal article" date="2015" name="Genome Announc.">
        <title>Draft Genome Sequence of Burkholderia sp. Strain PML1(12), an Ectomycorrhizosphere-Inhabiting Bacterium with Effective Mineral-Weathering Ability.</title>
        <authorList>
            <person name="Uroz S."/>
            <person name="Oger P."/>
        </authorList>
    </citation>
    <scope>NUCLEOTIDE SEQUENCE [LARGE SCALE GENOMIC DNA]</scope>
    <source>
        <strain evidence="3">PML1(12)</strain>
    </source>
</reference>
<evidence type="ECO:0000313" key="3">
    <source>
        <dbReference type="Proteomes" id="UP000035963"/>
    </source>
</evidence>
<comment type="caution">
    <text evidence="2">The sequence shown here is derived from an EMBL/GenBank/DDBJ whole genome shotgun (WGS) entry which is preliminary data.</text>
</comment>
<evidence type="ECO:0000256" key="1">
    <source>
        <dbReference type="SAM" id="Phobius"/>
    </source>
</evidence>
<sequence length="90" mass="9968">MAADLLAAGLGSQLYVYWVQVISTTSAVVTAFCIVAILWCLLCWNSAVRTLLRFKEPRVERLTSSLIQMTRGVVISLALFLATLFIERSS</sequence>
<evidence type="ECO:0000313" key="2">
    <source>
        <dbReference type="EMBL" id="KLU21873.1"/>
    </source>
</evidence>
<feature type="transmembrane region" description="Helical" evidence="1">
    <location>
        <begin position="65"/>
        <end position="86"/>
    </location>
</feature>
<dbReference type="Proteomes" id="UP000035963">
    <property type="component" value="Unassembled WGS sequence"/>
</dbReference>
<name>A0A0J1FQ41_9BURK</name>
<feature type="transmembrane region" description="Helical" evidence="1">
    <location>
        <begin position="15"/>
        <end position="44"/>
    </location>
</feature>
<protein>
    <submittedName>
        <fullName evidence="2">Uncharacterized protein</fullName>
    </submittedName>
</protein>
<dbReference type="PATRIC" id="fig|908627.4.peg.7512"/>
<organism evidence="2 3">
    <name type="scientific">Caballeronia mineralivorans PML1(12)</name>
    <dbReference type="NCBI Taxonomy" id="908627"/>
    <lineage>
        <taxon>Bacteria</taxon>
        <taxon>Pseudomonadati</taxon>
        <taxon>Pseudomonadota</taxon>
        <taxon>Betaproteobacteria</taxon>
        <taxon>Burkholderiales</taxon>
        <taxon>Burkholderiaceae</taxon>
        <taxon>Caballeronia</taxon>
    </lineage>
</organism>
<keyword evidence="1" id="KW-0812">Transmembrane</keyword>
<proteinExistence type="predicted"/>
<keyword evidence="1" id="KW-0472">Membrane</keyword>
<gene>
    <name evidence="2" type="ORF">EOS_33595</name>
</gene>